<feature type="domain" description="MacB-like periplasmic core" evidence="9">
    <location>
        <begin position="17"/>
        <end position="237"/>
    </location>
</feature>
<gene>
    <name evidence="10" type="ORF">FRZ67_18390</name>
</gene>
<keyword evidence="6 7" id="KW-0472">Membrane</keyword>
<evidence type="ECO:0000313" key="11">
    <source>
        <dbReference type="Proteomes" id="UP000321533"/>
    </source>
</evidence>
<evidence type="ECO:0000256" key="6">
    <source>
        <dbReference type="ARBA" id="ARBA00023136"/>
    </source>
</evidence>
<evidence type="ECO:0000256" key="3">
    <source>
        <dbReference type="ARBA" id="ARBA00022475"/>
    </source>
</evidence>
<feature type="transmembrane region" description="Helical" evidence="7">
    <location>
        <begin position="370"/>
        <end position="389"/>
    </location>
</feature>
<dbReference type="PANTHER" id="PTHR30489">
    <property type="entry name" value="LIPOPROTEIN-RELEASING SYSTEM TRANSMEMBRANE PROTEIN LOLE"/>
    <property type="match status" value="1"/>
</dbReference>
<sequence>MLIKVAWRNIWRNKTRSLVIIAAVAIGLWAGFFLMSFYNGLIEQRISAAIETEISHIQIHHSKFSNDYDIQYYIPYAENLLQQTKKNSLVKAAAGRVIIKGMISTASGSSGIQINGVMPAEEDHLTQLKNKLVNGTYFTASKPYEIIVSEKTLKKLKLKLNAKTILTFQDRDGNIASGAFRIIGIYKTVNTPYDESNVFVNICDIDTLAGITHQYNEIALLLRSGKEVENVKQQLQKEYPQLEIKTWTEISPEMNLLVSASDQTMLIYMGIIMLALAFGIINTMLMAVLERTREIGMLLALGMNRIKVFTMILLETVFLVFAGTPVGIAFGLSTIAYTHKSGINLKQFSEAYSSLGYSSLIYPTFNARQFFLMLAMVIATALVASLLPARRALKLKPAEAIRR</sequence>
<evidence type="ECO:0000259" key="8">
    <source>
        <dbReference type="Pfam" id="PF02687"/>
    </source>
</evidence>
<keyword evidence="4 7" id="KW-0812">Transmembrane</keyword>
<organism evidence="10 11">
    <name type="scientific">Panacibacter ginsenosidivorans</name>
    <dbReference type="NCBI Taxonomy" id="1813871"/>
    <lineage>
        <taxon>Bacteria</taxon>
        <taxon>Pseudomonadati</taxon>
        <taxon>Bacteroidota</taxon>
        <taxon>Chitinophagia</taxon>
        <taxon>Chitinophagales</taxon>
        <taxon>Chitinophagaceae</taxon>
        <taxon>Panacibacter</taxon>
    </lineage>
</organism>
<keyword evidence="5 7" id="KW-1133">Transmembrane helix</keyword>
<evidence type="ECO:0000256" key="2">
    <source>
        <dbReference type="ARBA" id="ARBA00005236"/>
    </source>
</evidence>
<keyword evidence="11" id="KW-1185">Reference proteome</keyword>
<proteinExistence type="inferred from homology"/>
<feature type="transmembrane region" description="Helical" evidence="7">
    <location>
        <begin position="308"/>
        <end position="332"/>
    </location>
</feature>
<evidence type="ECO:0000259" key="9">
    <source>
        <dbReference type="Pfam" id="PF12704"/>
    </source>
</evidence>
<evidence type="ECO:0000256" key="1">
    <source>
        <dbReference type="ARBA" id="ARBA00004651"/>
    </source>
</evidence>
<dbReference type="GO" id="GO:0098797">
    <property type="term" value="C:plasma membrane protein complex"/>
    <property type="evidence" value="ECO:0007669"/>
    <property type="project" value="TreeGrafter"/>
</dbReference>
<dbReference type="InterPro" id="IPR051447">
    <property type="entry name" value="Lipoprotein-release_system"/>
</dbReference>
<dbReference type="GO" id="GO:0044874">
    <property type="term" value="P:lipoprotein localization to outer membrane"/>
    <property type="evidence" value="ECO:0007669"/>
    <property type="project" value="TreeGrafter"/>
</dbReference>
<dbReference type="Pfam" id="PF02687">
    <property type="entry name" value="FtsX"/>
    <property type="match status" value="1"/>
</dbReference>
<evidence type="ECO:0000256" key="7">
    <source>
        <dbReference type="SAM" id="Phobius"/>
    </source>
</evidence>
<evidence type="ECO:0000313" key="10">
    <source>
        <dbReference type="EMBL" id="QEC69183.1"/>
    </source>
</evidence>
<comment type="similarity">
    <text evidence="2">Belongs to the ABC-4 integral membrane protein family. LolC/E subfamily.</text>
</comment>
<dbReference type="PANTHER" id="PTHR30489:SF0">
    <property type="entry name" value="LIPOPROTEIN-RELEASING SYSTEM TRANSMEMBRANE PROTEIN LOLE"/>
    <property type="match status" value="1"/>
</dbReference>
<dbReference type="OrthoDB" id="1451596at2"/>
<feature type="domain" description="ABC3 transporter permease C-terminal" evidence="8">
    <location>
        <begin position="267"/>
        <end position="397"/>
    </location>
</feature>
<dbReference type="InterPro" id="IPR003838">
    <property type="entry name" value="ABC3_permease_C"/>
</dbReference>
<comment type="subcellular location">
    <subcellularLocation>
        <location evidence="1">Cell membrane</location>
        <topology evidence="1">Multi-pass membrane protein</topology>
    </subcellularLocation>
</comment>
<accession>A0A5B8VDV0</accession>
<evidence type="ECO:0000256" key="4">
    <source>
        <dbReference type="ARBA" id="ARBA00022692"/>
    </source>
</evidence>
<reference evidence="10 11" key="1">
    <citation type="journal article" date="2016" name="Int. J. Syst. Evol. Microbiol.">
        <title>Panacibacter ginsenosidivorans gen. nov., sp. nov., with ginsenoside converting activity isolated from soil of a ginseng field.</title>
        <authorList>
            <person name="Siddiqi M.Z."/>
            <person name="Muhammad Shafi S."/>
            <person name="Choi K.D."/>
            <person name="Im W.T."/>
        </authorList>
    </citation>
    <scope>NUCLEOTIDE SEQUENCE [LARGE SCALE GENOMIC DNA]</scope>
    <source>
        <strain evidence="10 11">Gsoil1550</strain>
    </source>
</reference>
<dbReference type="KEGG" id="pgin:FRZ67_18390"/>
<name>A0A5B8VDV0_9BACT</name>
<dbReference type="AlphaFoldDB" id="A0A5B8VDV0"/>
<protein>
    <submittedName>
        <fullName evidence="10">ABC transporter permease</fullName>
    </submittedName>
</protein>
<feature type="transmembrane region" description="Helical" evidence="7">
    <location>
        <begin position="265"/>
        <end position="288"/>
    </location>
</feature>
<dbReference type="Proteomes" id="UP000321533">
    <property type="component" value="Chromosome"/>
</dbReference>
<dbReference type="Pfam" id="PF12704">
    <property type="entry name" value="MacB_PCD"/>
    <property type="match status" value="1"/>
</dbReference>
<dbReference type="EMBL" id="CP042435">
    <property type="protein sequence ID" value="QEC69183.1"/>
    <property type="molecule type" value="Genomic_DNA"/>
</dbReference>
<feature type="transmembrane region" description="Helical" evidence="7">
    <location>
        <begin position="18"/>
        <end position="38"/>
    </location>
</feature>
<dbReference type="InterPro" id="IPR025857">
    <property type="entry name" value="MacB_PCD"/>
</dbReference>
<dbReference type="RefSeq" id="WP_147191975.1">
    <property type="nucleotide sequence ID" value="NZ_CP042435.1"/>
</dbReference>
<evidence type="ECO:0000256" key="5">
    <source>
        <dbReference type="ARBA" id="ARBA00022989"/>
    </source>
</evidence>
<keyword evidence="3" id="KW-1003">Cell membrane</keyword>